<feature type="transmembrane region" description="Helical" evidence="1">
    <location>
        <begin position="121"/>
        <end position="141"/>
    </location>
</feature>
<sequence>MNWIIYAIIPAFLWAIVNHIDKYLIEKYYKGIRVGSLVIFSSLIGLPVSILIYLFNQSVFEIPIQQILLIVFAGISYIIGVVFYLYALSKDEASTIVPNMMLVPSIGAILSYFFLGESLSHLQVFAIFLVIFGALLISSDLKDLRFPKLKPDVFLLMVCFAFFMSLNAIIFKYAMIVEYDFWVIAFWEHIGFLALGIFCLAFINTYRVQFWNLVKKNSFGIISLNTLNESITISGNLIFHYAIFLAPVAIVESLTEGVQPVFVLAIAIFLTLFFPKLGKEELTKKILIQKFFAIIIMFIGIHLLD</sequence>
<dbReference type="Gene3D" id="1.10.3730.20">
    <property type="match status" value="1"/>
</dbReference>
<dbReference type="AlphaFoldDB" id="A0A2M8ELG8"/>
<feature type="transmembrane region" description="Helical" evidence="1">
    <location>
        <begin position="181"/>
        <end position="206"/>
    </location>
</feature>
<dbReference type="Pfam" id="PF00892">
    <property type="entry name" value="EamA"/>
    <property type="match status" value="1"/>
</dbReference>
<feature type="domain" description="EamA" evidence="2">
    <location>
        <begin position="2"/>
        <end position="138"/>
    </location>
</feature>
<keyword evidence="1" id="KW-1133">Transmembrane helix</keyword>
<name>A0A2M8ELG8_UNCKA</name>
<evidence type="ECO:0000313" key="3">
    <source>
        <dbReference type="EMBL" id="PJC23582.1"/>
    </source>
</evidence>
<keyword evidence="1" id="KW-0472">Membrane</keyword>
<keyword evidence="1" id="KW-0812">Transmembrane</keyword>
<organism evidence="3 4">
    <name type="scientific">candidate division WWE3 bacterium CG_4_9_14_0_2_um_filter_35_11</name>
    <dbReference type="NCBI Taxonomy" id="1975077"/>
    <lineage>
        <taxon>Bacteria</taxon>
        <taxon>Katanobacteria</taxon>
    </lineage>
</organism>
<dbReference type="GO" id="GO:0016020">
    <property type="term" value="C:membrane"/>
    <property type="evidence" value="ECO:0007669"/>
    <property type="project" value="InterPro"/>
</dbReference>
<feature type="transmembrane region" description="Helical" evidence="1">
    <location>
        <begin position="286"/>
        <end position="304"/>
    </location>
</feature>
<evidence type="ECO:0000313" key="4">
    <source>
        <dbReference type="Proteomes" id="UP000229756"/>
    </source>
</evidence>
<dbReference type="EMBL" id="PFSJ01000020">
    <property type="protein sequence ID" value="PJC23582.1"/>
    <property type="molecule type" value="Genomic_DNA"/>
</dbReference>
<feature type="transmembrane region" description="Helical" evidence="1">
    <location>
        <begin position="6"/>
        <end position="25"/>
    </location>
</feature>
<accession>A0A2M8ELG8</accession>
<feature type="transmembrane region" description="Helical" evidence="1">
    <location>
        <begin position="227"/>
        <end position="251"/>
    </location>
</feature>
<dbReference type="InterPro" id="IPR000620">
    <property type="entry name" value="EamA_dom"/>
</dbReference>
<evidence type="ECO:0000256" key="1">
    <source>
        <dbReference type="SAM" id="Phobius"/>
    </source>
</evidence>
<reference evidence="4" key="1">
    <citation type="submission" date="2017-09" db="EMBL/GenBank/DDBJ databases">
        <title>Depth-based differentiation of microbial function through sediment-hosted aquifers and enrichment of novel symbionts in the deep terrestrial subsurface.</title>
        <authorList>
            <person name="Probst A.J."/>
            <person name="Ladd B."/>
            <person name="Jarett J.K."/>
            <person name="Geller-Mcgrath D.E."/>
            <person name="Sieber C.M.K."/>
            <person name="Emerson J.B."/>
            <person name="Anantharaman K."/>
            <person name="Thomas B.C."/>
            <person name="Malmstrom R."/>
            <person name="Stieglmeier M."/>
            <person name="Klingl A."/>
            <person name="Woyke T."/>
            <person name="Ryan C.M."/>
            <person name="Banfield J.F."/>
        </authorList>
    </citation>
    <scope>NUCLEOTIDE SEQUENCE [LARGE SCALE GENOMIC DNA]</scope>
</reference>
<evidence type="ECO:0000259" key="2">
    <source>
        <dbReference type="Pfam" id="PF00892"/>
    </source>
</evidence>
<protein>
    <recommendedName>
        <fullName evidence="2">EamA domain-containing protein</fullName>
    </recommendedName>
</protein>
<dbReference type="Proteomes" id="UP000229756">
    <property type="component" value="Unassembled WGS sequence"/>
</dbReference>
<feature type="transmembrane region" description="Helical" evidence="1">
    <location>
        <begin position="96"/>
        <end position="115"/>
    </location>
</feature>
<proteinExistence type="predicted"/>
<feature type="transmembrane region" description="Helical" evidence="1">
    <location>
        <begin position="37"/>
        <end position="55"/>
    </location>
</feature>
<dbReference type="SUPFAM" id="SSF103481">
    <property type="entry name" value="Multidrug resistance efflux transporter EmrE"/>
    <property type="match status" value="1"/>
</dbReference>
<feature type="transmembrane region" description="Helical" evidence="1">
    <location>
        <begin position="153"/>
        <end position="175"/>
    </location>
</feature>
<feature type="transmembrane region" description="Helical" evidence="1">
    <location>
        <begin position="67"/>
        <end position="89"/>
    </location>
</feature>
<comment type="caution">
    <text evidence="3">The sequence shown here is derived from an EMBL/GenBank/DDBJ whole genome shotgun (WGS) entry which is preliminary data.</text>
</comment>
<feature type="transmembrane region" description="Helical" evidence="1">
    <location>
        <begin position="257"/>
        <end position="274"/>
    </location>
</feature>
<dbReference type="InterPro" id="IPR037185">
    <property type="entry name" value="EmrE-like"/>
</dbReference>
<gene>
    <name evidence="3" type="ORF">CO058_02750</name>
</gene>